<sequence>MQAAVNLLSLLSTQITASSNLQSIMDELRADALSTEHMTMLKATRLWKKLNRLEAYFERLRNENSEYIQGLSPATSPANDDVIVKTPPQLTVGTSRSLENLANKLIVYGKKCGTRLKPPKHQLYGIVEMTDRFEMVADKLDALIDALRNIRLASTIVDGIERSETADVDVDKLYYVAVQFRDKIRERIESQMSDNSSINDSINL</sequence>
<keyword evidence="1" id="KW-1185">Reference proteome</keyword>
<reference evidence="2" key="2">
    <citation type="submission" date="2020-10" db="UniProtKB">
        <authorList>
            <consortium name="WormBaseParasite"/>
        </authorList>
    </citation>
    <scope>IDENTIFICATION</scope>
</reference>
<name>A0A7E4VWZ6_PANRE</name>
<proteinExistence type="predicted"/>
<evidence type="ECO:0000313" key="2">
    <source>
        <dbReference type="WBParaSite" id="Pan_g4427.t1"/>
    </source>
</evidence>
<dbReference type="WBParaSite" id="Pan_g4427.t1">
    <property type="protein sequence ID" value="Pan_g4427.t1"/>
    <property type="gene ID" value="Pan_g4427"/>
</dbReference>
<reference evidence="1" key="1">
    <citation type="journal article" date="2013" name="Genetics">
        <title>The draft genome and transcriptome of Panagrellus redivivus are shaped by the harsh demands of a free-living lifestyle.</title>
        <authorList>
            <person name="Srinivasan J."/>
            <person name="Dillman A.R."/>
            <person name="Macchietto M.G."/>
            <person name="Heikkinen L."/>
            <person name="Lakso M."/>
            <person name="Fracchia K.M."/>
            <person name="Antoshechkin I."/>
            <person name="Mortazavi A."/>
            <person name="Wong G."/>
            <person name="Sternberg P.W."/>
        </authorList>
    </citation>
    <scope>NUCLEOTIDE SEQUENCE [LARGE SCALE GENOMIC DNA]</scope>
    <source>
        <strain evidence="1">MT8872</strain>
    </source>
</reference>
<dbReference type="Proteomes" id="UP000492821">
    <property type="component" value="Unassembled WGS sequence"/>
</dbReference>
<protein>
    <submittedName>
        <fullName evidence="2">Uncharacterized protein</fullName>
    </submittedName>
</protein>
<accession>A0A7E4VWZ6</accession>
<dbReference type="AlphaFoldDB" id="A0A7E4VWZ6"/>
<organism evidence="1 2">
    <name type="scientific">Panagrellus redivivus</name>
    <name type="common">Microworm</name>
    <dbReference type="NCBI Taxonomy" id="6233"/>
    <lineage>
        <taxon>Eukaryota</taxon>
        <taxon>Metazoa</taxon>
        <taxon>Ecdysozoa</taxon>
        <taxon>Nematoda</taxon>
        <taxon>Chromadorea</taxon>
        <taxon>Rhabditida</taxon>
        <taxon>Tylenchina</taxon>
        <taxon>Panagrolaimomorpha</taxon>
        <taxon>Panagrolaimoidea</taxon>
        <taxon>Panagrolaimidae</taxon>
        <taxon>Panagrellus</taxon>
    </lineage>
</organism>
<evidence type="ECO:0000313" key="1">
    <source>
        <dbReference type="Proteomes" id="UP000492821"/>
    </source>
</evidence>